<organism evidence="2 3">
    <name type="scientific">Gymnopilus junonius</name>
    <name type="common">Spectacular rustgill mushroom</name>
    <name type="synonym">Gymnopilus spectabilis subsp. junonius</name>
    <dbReference type="NCBI Taxonomy" id="109634"/>
    <lineage>
        <taxon>Eukaryota</taxon>
        <taxon>Fungi</taxon>
        <taxon>Dikarya</taxon>
        <taxon>Basidiomycota</taxon>
        <taxon>Agaricomycotina</taxon>
        <taxon>Agaricomycetes</taxon>
        <taxon>Agaricomycetidae</taxon>
        <taxon>Agaricales</taxon>
        <taxon>Agaricineae</taxon>
        <taxon>Hymenogastraceae</taxon>
        <taxon>Gymnopilus</taxon>
    </lineage>
</organism>
<accession>A0A9P5THZ8</accession>
<comment type="caution">
    <text evidence="2">The sequence shown here is derived from an EMBL/GenBank/DDBJ whole genome shotgun (WGS) entry which is preliminary data.</text>
</comment>
<evidence type="ECO:0000313" key="2">
    <source>
        <dbReference type="EMBL" id="KAF8878489.1"/>
    </source>
</evidence>
<dbReference type="Proteomes" id="UP000724874">
    <property type="component" value="Unassembled WGS sequence"/>
</dbReference>
<reference evidence="2" key="1">
    <citation type="submission" date="2020-11" db="EMBL/GenBank/DDBJ databases">
        <authorList>
            <consortium name="DOE Joint Genome Institute"/>
            <person name="Ahrendt S."/>
            <person name="Riley R."/>
            <person name="Andreopoulos W."/>
            <person name="LaButti K."/>
            <person name="Pangilinan J."/>
            <person name="Ruiz-duenas F.J."/>
            <person name="Barrasa J.M."/>
            <person name="Sanchez-Garcia M."/>
            <person name="Camarero S."/>
            <person name="Miyauchi S."/>
            <person name="Serrano A."/>
            <person name="Linde D."/>
            <person name="Babiker R."/>
            <person name="Drula E."/>
            <person name="Ayuso-Fernandez I."/>
            <person name="Pacheco R."/>
            <person name="Padilla G."/>
            <person name="Ferreira P."/>
            <person name="Barriuso J."/>
            <person name="Kellner H."/>
            <person name="Castanera R."/>
            <person name="Alfaro M."/>
            <person name="Ramirez L."/>
            <person name="Pisabarro A.G."/>
            <person name="Kuo A."/>
            <person name="Tritt A."/>
            <person name="Lipzen A."/>
            <person name="He G."/>
            <person name="Yan M."/>
            <person name="Ng V."/>
            <person name="Cullen D."/>
            <person name="Martin F."/>
            <person name="Rosso M.-N."/>
            <person name="Henrissat B."/>
            <person name="Hibbett D."/>
            <person name="Martinez A.T."/>
            <person name="Grigoriev I.V."/>
        </authorList>
    </citation>
    <scope>NUCLEOTIDE SEQUENCE</scope>
    <source>
        <strain evidence="2">AH 44721</strain>
    </source>
</reference>
<proteinExistence type="predicted"/>
<gene>
    <name evidence="2" type="ORF">CPB84DRAFT_1794155</name>
</gene>
<dbReference type="AlphaFoldDB" id="A0A9P5THZ8"/>
<feature type="compositionally biased region" description="Polar residues" evidence="1">
    <location>
        <begin position="192"/>
        <end position="213"/>
    </location>
</feature>
<feature type="region of interest" description="Disordered" evidence="1">
    <location>
        <begin position="31"/>
        <end position="52"/>
    </location>
</feature>
<evidence type="ECO:0000313" key="3">
    <source>
        <dbReference type="Proteomes" id="UP000724874"/>
    </source>
</evidence>
<sequence>MSLLDHLNVLVSSCPARTSSRPWITTHIHSIPQSRSADKKPNLDGAASGSNSASSFCLRRLAIPKRCVLRLQMLQRFYTMQYQHHGYPSPIMAKNSSFFSILTGTSTVPGYVSEDYISFALNVEPFLSLFLYFVPFCGASLRNMNYSTPYASQVHSRKLSSVTSTSGGLSKRRTRHSIPSHTTPEPLHISYTHRNGLNSSRTNTTPRDNPRSSISSLPVCAVAQSSNINTDPSPPTFSFTSSRTLPCPLYWWDDTSFTTPLKPGEQAIVRRFVAKDGCWTSWERGVVLRRGTISDQLGVRPWGYLVQHSGFALKTATYTPFLGEIFGTSIPAESLIDITQCSERYRTLERRKVYARVEDARLAISPVSEVWIEAAIRGYDQNNQLEVTALSSKFKGQIFKALEVLPYIPESAMWCLENGQAVMRDTKTGVHIYLKEHSKQGPGTRGCTS</sequence>
<evidence type="ECO:0000256" key="1">
    <source>
        <dbReference type="SAM" id="MobiDB-lite"/>
    </source>
</evidence>
<protein>
    <submittedName>
        <fullName evidence="2">Uncharacterized protein</fullName>
    </submittedName>
</protein>
<name>A0A9P5THZ8_GYMJU</name>
<feature type="region of interest" description="Disordered" evidence="1">
    <location>
        <begin position="161"/>
        <end position="213"/>
    </location>
</feature>
<dbReference type="EMBL" id="JADNYJ010000158">
    <property type="protein sequence ID" value="KAF8878489.1"/>
    <property type="molecule type" value="Genomic_DNA"/>
</dbReference>
<feature type="non-terminal residue" evidence="2">
    <location>
        <position position="449"/>
    </location>
</feature>
<keyword evidence="3" id="KW-1185">Reference proteome</keyword>
<dbReference type="OrthoDB" id="3154249at2759"/>